<proteinExistence type="predicted"/>
<protein>
    <submittedName>
        <fullName evidence="2">Uncharacterized protein</fullName>
    </submittedName>
</protein>
<dbReference type="AlphaFoldDB" id="A0AAP3GVV1"/>
<evidence type="ECO:0000313" key="3">
    <source>
        <dbReference type="Proteomes" id="UP001213015"/>
    </source>
</evidence>
<name>A0AAP3GVV1_9LACO</name>
<dbReference type="EMBL" id="JAKHLF010000002">
    <property type="protein sequence ID" value="MCZ3844322.1"/>
    <property type="molecule type" value="Genomic_DNA"/>
</dbReference>
<gene>
    <name evidence="2" type="ORF">L2422_02120</name>
</gene>
<feature type="coiled-coil region" evidence="1">
    <location>
        <begin position="27"/>
        <end position="54"/>
    </location>
</feature>
<dbReference type="Proteomes" id="UP001213015">
    <property type="component" value="Unassembled WGS sequence"/>
</dbReference>
<organism evidence="2 3">
    <name type="scientific">Lactobacillus mulieris</name>
    <dbReference type="NCBI Taxonomy" id="2508708"/>
    <lineage>
        <taxon>Bacteria</taxon>
        <taxon>Bacillati</taxon>
        <taxon>Bacillota</taxon>
        <taxon>Bacilli</taxon>
        <taxon>Lactobacillales</taxon>
        <taxon>Lactobacillaceae</taxon>
        <taxon>Lactobacillus</taxon>
    </lineage>
</organism>
<sequence length="139" mass="15708">MNLLKFFIYLLGPAIGCISAYYNHRTVIQVELSKEEFAREIEALKRENHLIDEKNKLILNFLGATNAYLSTYVTQDLQLALEASGKVLAVCTPKQADAVNSVIIWLHRMQGFNDSTLERQELAQAIITANQAFTNNFKS</sequence>
<evidence type="ECO:0000313" key="2">
    <source>
        <dbReference type="EMBL" id="MCZ3844322.1"/>
    </source>
</evidence>
<dbReference type="RefSeq" id="WP_234975259.1">
    <property type="nucleotide sequence ID" value="NZ_JAAVSE010000001.1"/>
</dbReference>
<accession>A0AAP3GVV1</accession>
<evidence type="ECO:0000256" key="1">
    <source>
        <dbReference type="SAM" id="Coils"/>
    </source>
</evidence>
<reference evidence="2" key="1">
    <citation type="submission" date="2022-01" db="EMBL/GenBank/DDBJ databases">
        <title>VMRC isolate genome collection.</title>
        <authorList>
            <person name="France M."/>
            <person name="Rutt L."/>
            <person name="Humphrys M."/>
            <person name="Ravel J."/>
        </authorList>
    </citation>
    <scope>NUCLEOTIDE SEQUENCE</scope>
    <source>
        <strain evidence="2">C0127B5</strain>
    </source>
</reference>
<keyword evidence="1" id="KW-0175">Coiled coil</keyword>
<comment type="caution">
    <text evidence="2">The sequence shown here is derived from an EMBL/GenBank/DDBJ whole genome shotgun (WGS) entry which is preliminary data.</text>
</comment>